<dbReference type="InterPro" id="IPR001054">
    <property type="entry name" value="A/G_cyclase"/>
</dbReference>
<dbReference type="Proteomes" id="UP000473278">
    <property type="component" value="Unassembled WGS sequence"/>
</dbReference>
<name>A0A6M1SZ97_9BACT</name>
<dbReference type="PANTHER" id="PTHR43081:SF19">
    <property type="entry name" value="PH-SENSITIVE ADENYLATE CYCLASE RV1264"/>
    <property type="match status" value="1"/>
</dbReference>
<protein>
    <submittedName>
        <fullName evidence="2">Adenylate/guanylate cyclase domain-containing protein</fullName>
    </submittedName>
</protein>
<dbReference type="GO" id="GO:0004016">
    <property type="term" value="F:adenylate cyclase activity"/>
    <property type="evidence" value="ECO:0007669"/>
    <property type="project" value="UniProtKB-ARBA"/>
</dbReference>
<keyword evidence="3" id="KW-1185">Reference proteome</keyword>
<dbReference type="PROSITE" id="PS50125">
    <property type="entry name" value="GUANYLATE_CYCLASE_2"/>
    <property type="match status" value="1"/>
</dbReference>
<organism evidence="2 3">
    <name type="scientific">Halalkalibaculum roseum</name>
    <dbReference type="NCBI Taxonomy" id="2709311"/>
    <lineage>
        <taxon>Bacteria</taxon>
        <taxon>Pseudomonadati</taxon>
        <taxon>Balneolota</taxon>
        <taxon>Balneolia</taxon>
        <taxon>Balneolales</taxon>
        <taxon>Balneolaceae</taxon>
        <taxon>Halalkalibaculum</taxon>
    </lineage>
</organism>
<dbReference type="InterPro" id="IPR050697">
    <property type="entry name" value="Adenylyl/Guanylyl_Cyclase_3/4"/>
</dbReference>
<dbReference type="AlphaFoldDB" id="A0A6M1SZ97"/>
<proteinExistence type="predicted"/>
<dbReference type="GO" id="GO:0006171">
    <property type="term" value="P:cAMP biosynthetic process"/>
    <property type="evidence" value="ECO:0007669"/>
    <property type="project" value="TreeGrafter"/>
</dbReference>
<dbReference type="SMART" id="SM00044">
    <property type="entry name" value="CYCc"/>
    <property type="match status" value="1"/>
</dbReference>
<dbReference type="Pfam" id="PF19363">
    <property type="entry name" value="DUF5939"/>
    <property type="match status" value="1"/>
</dbReference>
<dbReference type="EMBL" id="JAALLT010000003">
    <property type="protein sequence ID" value="NGP77236.1"/>
    <property type="molecule type" value="Genomic_DNA"/>
</dbReference>
<gene>
    <name evidence="2" type="ORF">G3570_11360</name>
</gene>
<dbReference type="PANTHER" id="PTHR43081">
    <property type="entry name" value="ADENYLATE CYCLASE, TERMINAL-DIFFERENTIATION SPECIFIC-RELATED"/>
    <property type="match status" value="1"/>
</dbReference>
<evidence type="ECO:0000259" key="1">
    <source>
        <dbReference type="PROSITE" id="PS50125"/>
    </source>
</evidence>
<dbReference type="Gene3D" id="3.30.70.1230">
    <property type="entry name" value="Nucleotide cyclase"/>
    <property type="match status" value="1"/>
</dbReference>
<dbReference type="InterPro" id="IPR045983">
    <property type="entry name" value="GUC-dom-containing_N"/>
</dbReference>
<dbReference type="Pfam" id="PF00211">
    <property type="entry name" value="Guanylate_cyc"/>
    <property type="match status" value="1"/>
</dbReference>
<evidence type="ECO:0000313" key="3">
    <source>
        <dbReference type="Proteomes" id="UP000473278"/>
    </source>
</evidence>
<dbReference type="CDD" id="cd07302">
    <property type="entry name" value="CHD"/>
    <property type="match status" value="1"/>
</dbReference>
<evidence type="ECO:0000313" key="2">
    <source>
        <dbReference type="EMBL" id="NGP77236.1"/>
    </source>
</evidence>
<accession>A0A6M1SZ97</accession>
<comment type="caution">
    <text evidence="2">The sequence shown here is derived from an EMBL/GenBank/DDBJ whole genome shotgun (WGS) entry which is preliminary data.</text>
</comment>
<dbReference type="InterPro" id="IPR029787">
    <property type="entry name" value="Nucleotide_cyclase"/>
</dbReference>
<feature type="domain" description="Guanylate cyclase" evidence="1">
    <location>
        <begin position="434"/>
        <end position="550"/>
    </location>
</feature>
<reference evidence="2 3" key="1">
    <citation type="submission" date="2020-02" db="EMBL/GenBank/DDBJ databases">
        <title>Balneolaceae bacterium YR4-1, complete genome.</title>
        <authorList>
            <person name="Li Y."/>
            <person name="Wu S."/>
        </authorList>
    </citation>
    <scope>NUCLEOTIDE SEQUENCE [LARGE SCALE GENOMIC DNA]</scope>
    <source>
        <strain evidence="2 3">YR4-1</strain>
    </source>
</reference>
<sequence length="614" mass="70536">MNKEKVIHFKWDWQLSSTPEDLWYLASDTNRLFKSIKLPSVQPADISYEVKKEHLQLSYDSINYSDAWIEEPYEWEYPFRLGVKRNYKNGIYKEVQLQIDLFPNSSGTSLQYQVWITPGNALLSFFSIFKLKTLIRNRLKNYFKNCDELCKKNWLPYNQEVEKKLAAGSQKRIEAIKNDLIEQTGKKDIVTELIDFIKRADEIDLQHIKPLKLAKQWHAKTNEVLQVFLHSVKAGLLNFNWNLSCPNCRKIQKTCKTLNEIHEPIYCSACNEEFSVNFNRSVQLTFKPNPLIRKISGRSYALSHPQITPHVVIQQYLKPGQRRYVKTQLEDGIYELKASNAEGKATLSVSENGQDTVRVRLTELGIDGEAQIVNQPNLILENSTDKEQLFTIQKTTWDPEEVTAAHVTSLQVFRDLFSHEVLRKGEKIAVDQLTLMFTDLFNSTGMYQQDGDNHAVGRVIEHFDILHDAVAKEGGAVVKTIGDSVMAVFSNPAQAFRAFAAAQKIISKDKRFDKSLKLKAGIHHGSCVAVNLNSKIDYFGSTVNMASRLVDYADENEAVISEVVSADMEMQKILDERKFRYTTKTNYVQFKGFDSQRFTVQHVRMEPPALRLVI</sequence>
<dbReference type="RefSeq" id="WP_165142374.1">
    <property type="nucleotide sequence ID" value="NZ_JAALLT010000003.1"/>
</dbReference>
<dbReference type="GO" id="GO:0035556">
    <property type="term" value="P:intracellular signal transduction"/>
    <property type="evidence" value="ECO:0007669"/>
    <property type="project" value="InterPro"/>
</dbReference>
<dbReference type="SUPFAM" id="SSF55073">
    <property type="entry name" value="Nucleotide cyclase"/>
    <property type="match status" value="1"/>
</dbReference>